<comment type="caution">
    <text evidence="1">The sequence shown here is derived from an EMBL/GenBank/DDBJ whole genome shotgun (WGS) entry which is preliminary data.</text>
</comment>
<protein>
    <recommendedName>
        <fullName evidence="3">Methionine synthase</fullName>
    </recommendedName>
</protein>
<name>A0A841GU02_9BACT</name>
<evidence type="ECO:0008006" key="3">
    <source>
        <dbReference type="Google" id="ProtNLM"/>
    </source>
</evidence>
<proteinExistence type="predicted"/>
<reference evidence="1 2" key="1">
    <citation type="submission" date="2020-08" db="EMBL/GenBank/DDBJ databases">
        <title>Genomic Encyclopedia of Type Strains, Phase IV (KMG-IV): sequencing the most valuable type-strain genomes for metagenomic binning, comparative biology and taxonomic classification.</title>
        <authorList>
            <person name="Goeker M."/>
        </authorList>
    </citation>
    <scope>NUCLEOTIDE SEQUENCE [LARGE SCALE GENOMIC DNA]</scope>
    <source>
        <strain evidence="1 2">DSM 13481</strain>
    </source>
</reference>
<dbReference type="RefSeq" id="WP_184619998.1">
    <property type="nucleotide sequence ID" value="NZ_JACHEX010000007.1"/>
</dbReference>
<dbReference type="Proteomes" id="UP000555828">
    <property type="component" value="Unassembled WGS sequence"/>
</dbReference>
<dbReference type="InterPro" id="IPR037010">
    <property type="entry name" value="VitB12-dep_Met_synth_activ_sf"/>
</dbReference>
<dbReference type="GO" id="GO:0008705">
    <property type="term" value="F:methionine synthase activity"/>
    <property type="evidence" value="ECO:0007669"/>
    <property type="project" value="InterPro"/>
</dbReference>
<dbReference type="SUPFAM" id="SSF56507">
    <property type="entry name" value="Methionine synthase activation domain-like"/>
    <property type="match status" value="1"/>
</dbReference>
<dbReference type="EMBL" id="JACHEX010000007">
    <property type="protein sequence ID" value="MBB6063428.1"/>
    <property type="molecule type" value="Genomic_DNA"/>
</dbReference>
<keyword evidence="2" id="KW-1185">Reference proteome</keyword>
<sequence>MIYIPEKFEYMPKKKIVLARASTRYEKLDEELIKKINDLYLEGLFLSSPTIWYKTFNIEKLPKSIIPGKFKGVKKMTLFVSTLGEEIDKKIEHYTENGEVFSGMILDAWGSEALETLNDNFDKKLRQKYKDGTMRFSPGYEDVDIRENRTIINLLKVTKIKVLESGIMIPRKTTTCMIGWW</sequence>
<accession>A0A841GU02</accession>
<dbReference type="Gene3D" id="3.40.109.40">
    <property type="match status" value="1"/>
</dbReference>
<dbReference type="AlphaFoldDB" id="A0A841GU02"/>
<gene>
    <name evidence="1" type="ORF">HNP65_001899</name>
</gene>
<evidence type="ECO:0000313" key="2">
    <source>
        <dbReference type="Proteomes" id="UP000555828"/>
    </source>
</evidence>
<organism evidence="1 2">
    <name type="scientific">Thermosipho japonicus</name>
    <dbReference type="NCBI Taxonomy" id="90323"/>
    <lineage>
        <taxon>Bacteria</taxon>
        <taxon>Thermotogati</taxon>
        <taxon>Thermotogota</taxon>
        <taxon>Thermotogae</taxon>
        <taxon>Thermotogales</taxon>
        <taxon>Fervidobacteriaceae</taxon>
        <taxon>Thermosipho</taxon>
    </lineage>
</organism>
<evidence type="ECO:0000313" key="1">
    <source>
        <dbReference type="EMBL" id="MBB6063428.1"/>
    </source>
</evidence>